<reference evidence="2" key="1">
    <citation type="submission" date="2017-02" db="EMBL/GenBank/DDBJ databases">
        <authorList>
            <person name="Varghese N."/>
            <person name="Submissions S."/>
        </authorList>
    </citation>
    <scope>NUCLEOTIDE SEQUENCE [LARGE SCALE GENOMIC DNA]</scope>
    <source>
        <strain evidence="2">DSM 23405</strain>
    </source>
</reference>
<gene>
    <name evidence="1" type="ORF">SAMN05660776_1398</name>
</gene>
<organism evidence="1 2">
    <name type="scientific">Salegentibacter holothuriorum</name>
    <dbReference type="NCBI Taxonomy" id="241145"/>
    <lineage>
        <taxon>Bacteria</taxon>
        <taxon>Pseudomonadati</taxon>
        <taxon>Bacteroidota</taxon>
        <taxon>Flavobacteriia</taxon>
        <taxon>Flavobacteriales</taxon>
        <taxon>Flavobacteriaceae</taxon>
        <taxon>Salegentibacter</taxon>
    </lineage>
</organism>
<dbReference type="RefSeq" id="WP_139374842.1">
    <property type="nucleotide sequence ID" value="NZ_FUYY01000002.1"/>
</dbReference>
<sequence length="87" mass="10096">MMSLSGKNNLALETLKFPVNYDSRNQTIWDANGMMVCDIRGWGKIQFMRKSEDRQDAIGDLIANLLNKYHRNKNAKIDEELFRMLAS</sequence>
<evidence type="ECO:0000313" key="2">
    <source>
        <dbReference type="Proteomes" id="UP000190230"/>
    </source>
</evidence>
<proteinExistence type="predicted"/>
<accession>A0A1T5BQN1</accession>
<keyword evidence="2" id="KW-1185">Reference proteome</keyword>
<dbReference type="OrthoDB" id="1446415at2"/>
<name>A0A1T5BQN1_9FLAO</name>
<dbReference type="EMBL" id="FUYY01000002">
    <property type="protein sequence ID" value="SKB49517.1"/>
    <property type="molecule type" value="Genomic_DNA"/>
</dbReference>
<protein>
    <submittedName>
        <fullName evidence="1">Uncharacterized protein</fullName>
    </submittedName>
</protein>
<dbReference type="Proteomes" id="UP000190230">
    <property type="component" value="Unassembled WGS sequence"/>
</dbReference>
<evidence type="ECO:0000313" key="1">
    <source>
        <dbReference type="EMBL" id="SKB49517.1"/>
    </source>
</evidence>
<dbReference type="AlphaFoldDB" id="A0A1T5BQN1"/>